<reference evidence="8" key="1">
    <citation type="submission" date="2015-06" db="UniProtKB">
        <authorList>
            <consortium name="EnsemblPlants"/>
        </authorList>
    </citation>
    <scope>IDENTIFICATION</scope>
</reference>
<sequence length="992" mass="113067">MPEKAGDRPKRARVAELSGLEGREWSGMRLGVRPKVQIGKSPDDLRLLMADPVSAAVAVGWAMKAAGWVASPIISELYKKASSLLNFDASQKLKELEPKILLLQRVMEIVEESPYRPRLQQLFNDLKSAFYQAEDILDDVEYYLLEKQIQDDYHKLEVAAPQRNKNHVKKLLTSAMKKCNFLKDQDCGMSKIELKQSLEKIEKMNLPNKSNVNLSKPANSRGAVTTARPPPLVIGRDKDCCDNIVAMLHDKEEDAQPDTNRAHSPASASERCIRPQIIGIHGIGGSGKSTLSQLVCAREEKDGHFNLVMWVHVSQDFSVDTIFRQMSEAASRTPCPQFNNLDTLQTNLEKKLHGKRFLLVLDDVWYNNRDVRQYEKLQQILSPLNAGEAGSKILVTSRTKDALIALGAAEQRCIPMSVLGEDVFLKLFKHYAFHNVCVPADDRIRLEDIATHIAKKLKGSPLAAKIVGGQLRMRPNIDYWRSSRDGNHLDDTMGALWWSYQYLDEQVRRCFAYCSIFPRRRYLERHELVKLWAAEGFARSSDEGKDPEDVCQGYFDVLVSASFLQPEVGKYSSKMDAYIVHDLLLDLADKVAGSDCFRIENQWKRSGDNWTMEGCEDEVPLDVRHVFVQTYGSELITEKICKLDNLRTLIIDSAEWRKPVEEKVLKNLFARLRKLRVLIIASDQGMLSVPESIGQLRHLRYLAFMTRYGSDSRLVLPGTLTKLYHMQVLDFGNISDLVFDSCEDMFSLINLRHIIQVPFREIRSIGRLTLLRTLETFEVRKEQGCELKQLSDLNQLCGKLRIMGLQNVESQQEALEANLADKEGLRTLELWWNYDETAELKEKEVQTEVLEGLCPPKLLESLTMYSYDGLRYPSWMMGKHNGGPKYLNTLSLHCCSTELGPELGGFCSHLRSLYIFSCSWDTLPDHMEHLTSLKDLGLNRCRNIRSLPRLPQSLECFKLSRSNEMLMSSCRTVGDPIWEKLQHILVAYVDGK</sequence>
<feature type="domain" description="NB-ARC" evidence="5">
    <location>
        <begin position="275"/>
        <end position="435"/>
    </location>
</feature>
<dbReference type="InterPro" id="IPR058922">
    <property type="entry name" value="WHD_DRP"/>
</dbReference>
<feature type="domain" description="R13L1/DRL21-like LRR repeat region" evidence="7">
    <location>
        <begin position="787"/>
        <end position="917"/>
    </location>
</feature>
<evidence type="ECO:0000256" key="4">
    <source>
        <dbReference type="SAM" id="MobiDB-lite"/>
    </source>
</evidence>
<dbReference type="EnsemblPlants" id="EMT25554">
    <property type="protein sequence ID" value="EMT25554"/>
    <property type="gene ID" value="F775_13630"/>
</dbReference>
<evidence type="ECO:0000259" key="7">
    <source>
        <dbReference type="Pfam" id="PF25019"/>
    </source>
</evidence>
<keyword evidence="3" id="KW-0611">Plant defense</keyword>
<dbReference type="PANTHER" id="PTHR36766:SF64">
    <property type="entry name" value="OS12G0206100 PROTEIN"/>
    <property type="match status" value="1"/>
</dbReference>
<dbReference type="Gene3D" id="1.10.10.10">
    <property type="entry name" value="Winged helix-like DNA-binding domain superfamily/Winged helix DNA-binding domain"/>
    <property type="match status" value="1"/>
</dbReference>
<feature type="region of interest" description="Disordered" evidence="4">
    <location>
        <begin position="209"/>
        <end position="229"/>
    </location>
</feature>
<dbReference type="InterPro" id="IPR002182">
    <property type="entry name" value="NB-ARC"/>
</dbReference>
<dbReference type="Gene3D" id="3.40.50.300">
    <property type="entry name" value="P-loop containing nucleotide triphosphate hydrolases"/>
    <property type="match status" value="1"/>
</dbReference>
<organism evidence="8">
    <name type="scientific">Aegilops tauschii</name>
    <name type="common">Tausch's goatgrass</name>
    <name type="synonym">Aegilops squarrosa</name>
    <dbReference type="NCBI Taxonomy" id="37682"/>
    <lineage>
        <taxon>Eukaryota</taxon>
        <taxon>Viridiplantae</taxon>
        <taxon>Streptophyta</taxon>
        <taxon>Embryophyta</taxon>
        <taxon>Tracheophyta</taxon>
        <taxon>Spermatophyta</taxon>
        <taxon>Magnoliopsida</taxon>
        <taxon>Liliopsida</taxon>
        <taxon>Poales</taxon>
        <taxon>Poaceae</taxon>
        <taxon>BOP clade</taxon>
        <taxon>Pooideae</taxon>
        <taxon>Triticodae</taxon>
        <taxon>Triticeae</taxon>
        <taxon>Triticinae</taxon>
        <taxon>Aegilops</taxon>
    </lineage>
</organism>
<name>M8BUB9_AEGTA</name>
<dbReference type="ExpressionAtlas" id="M8BUB9">
    <property type="expression patterns" value="baseline"/>
</dbReference>
<dbReference type="Gene3D" id="3.80.10.10">
    <property type="entry name" value="Ribonuclease Inhibitor"/>
    <property type="match status" value="1"/>
</dbReference>
<dbReference type="GO" id="GO:0006952">
    <property type="term" value="P:defense response"/>
    <property type="evidence" value="ECO:0007669"/>
    <property type="project" value="UniProtKB-KW"/>
</dbReference>
<evidence type="ECO:0000259" key="5">
    <source>
        <dbReference type="Pfam" id="PF00931"/>
    </source>
</evidence>
<keyword evidence="2" id="KW-0677">Repeat</keyword>
<dbReference type="Pfam" id="PF00931">
    <property type="entry name" value="NB-ARC"/>
    <property type="match status" value="1"/>
</dbReference>
<feature type="compositionally biased region" description="Polar residues" evidence="4">
    <location>
        <begin position="209"/>
        <end position="218"/>
    </location>
</feature>
<protein>
    <submittedName>
        <fullName evidence="8">Putative disease resistance RPP13-like protein 1</fullName>
    </submittedName>
</protein>
<proteinExistence type="predicted"/>
<evidence type="ECO:0000256" key="1">
    <source>
        <dbReference type="ARBA" id="ARBA00022614"/>
    </source>
</evidence>
<evidence type="ECO:0000256" key="2">
    <source>
        <dbReference type="ARBA" id="ARBA00022737"/>
    </source>
</evidence>
<evidence type="ECO:0000313" key="8">
    <source>
        <dbReference type="EnsemblPlants" id="EMT25554"/>
    </source>
</evidence>
<accession>M8BUB9</accession>
<dbReference type="PRINTS" id="PR00364">
    <property type="entry name" value="DISEASERSIST"/>
</dbReference>
<dbReference type="PANTHER" id="PTHR36766">
    <property type="entry name" value="PLANT BROAD-SPECTRUM MILDEW RESISTANCE PROTEIN RPW8"/>
    <property type="match status" value="1"/>
</dbReference>
<dbReference type="InterPro" id="IPR042197">
    <property type="entry name" value="Apaf_helical"/>
</dbReference>
<dbReference type="InterPro" id="IPR032675">
    <property type="entry name" value="LRR_dom_sf"/>
</dbReference>
<dbReference type="Pfam" id="PF23559">
    <property type="entry name" value="WHD_DRP"/>
    <property type="match status" value="1"/>
</dbReference>
<evidence type="ECO:0000259" key="6">
    <source>
        <dbReference type="Pfam" id="PF23559"/>
    </source>
</evidence>
<feature type="domain" description="Disease resistance protein winged helix" evidence="6">
    <location>
        <begin position="516"/>
        <end position="588"/>
    </location>
</feature>
<dbReference type="GO" id="GO:0043531">
    <property type="term" value="F:ADP binding"/>
    <property type="evidence" value="ECO:0007669"/>
    <property type="project" value="InterPro"/>
</dbReference>
<dbReference type="AlphaFoldDB" id="M8BUB9"/>
<evidence type="ECO:0000256" key="3">
    <source>
        <dbReference type="ARBA" id="ARBA00022821"/>
    </source>
</evidence>
<dbReference type="InterPro" id="IPR056789">
    <property type="entry name" value="LRR_R13L1-DRL21"/>
</dbReference>
<dbReference type="InterPro" id="IPR027417">
    <property type="entry name" value="P-loop_NTPase"/>
</dbReference>
<dbReference type="Pfam" id="PF25019">
    <property type="entry name" value="LRR_R13L1-DRL21"/>
    <property type="match status" value="1"/>
</dbReference>
<keyword evidence="1" id="KW-0433">Leucine-rich repeat</keyword>
<dbReference type="Gene3D" id="1.10.8.430">
    <property type="entry name" value="Helical domain of apoptotic protease-activating factors"/>
    <property type="match status" value="1"/>
</dbReference>
<dbReference type="SUPFAM" id="SSF52540">
    <property type="entry name" value="P-loop containing nucleoside triphosphate hydrolases"/>
    <property type="match status" value="1"/>
</dbReference>
<dbReference type="InterPro" id="IPR036388">
    <property type="entry name" value="WH-like_DNA-bd_sf"/>
</dbReference>
<dbReference type="SUPFAM" id="SSF52058">
    <property type="entry name" value="L domain-like"/>
    <property type="match status" value="1"/>
</dbReference>